<proteinExistence type="predicted"/>
<sequence length="215" mass="24452">MSKVKLWQILLEIDSIIIGERFKGGVFRPCQETIPSSTIEGALRHCFGLENIPAVGLFKKGTYQIKEYTYSVRDRFLNTSRLLLITNYLAPAEPEGKIQAEVYIPYNKDKDLKDKLLNAEFEMGALKSKGFGRCKVKDVKCGDFEIKQGILNVKIFLDEAKDFNIEDISPLYGYLFKPDSSLIHGAYKKSLFPGSLVEAPEVFLKEVTYYDRENG</sequence>
<evidence type="ECO:0000313" key="1">
    <source>
        <dbReference type="EMBL" id="AZR74025.1"/>
    </source>
</evidence>
<keyword evidence="2" id="KW-1185">Reference proteome</keyword>
<accession>A0A3S9T0J5</accession>
<dbReference type="Proteomes" id="UP000267250">
    <property type="component" value="Chromosome"/>
</dbReference>
<protein>
    <submittedName>
        <fullName evidence="1">Uncharacterized protein</fullName>
    </submittedName>
</protein>
<dbReference type="KEGG" id="aft:BBF96_11845"/>
<dbReference type="AlphaFoldDB" id="A0A3S9T0J5"/>
<evidence type="ECO:0000313" key="2">
    <source>
        <dbReference type="Proteomes" id="UP000267250"/>
    </source>
</evidence>
<gene>
    <name evidence="1" type="ORF">BBF96_11845</name>
</gene>
<reference evidence="1 2" key="1">
    <citation type="submission" date="2016-07" db="EMBL/GenBank/DDBJ databases">
        <title>Genome and transcriptome analysis of iron-reducing fermentative bacteria Anoxybacter fermentans.</title>
        <authorList>
            <person name="Zeng X."/>
            <person name="Shao Z."/>
        </authorList>
    </citation>
    <scope>NUCLEOTIDE SEQUENCE [LARGE SCALE GENOMIC DNA]</scope>
    <source>
        <strain evidence="1 2">DY22613</strain>
    </source>
</reference>
<dbReference type="EMBL" id="CP016379">
    <property type="protein sequence ID" value="AZR74025.1"/>
    <property type="molecule type" value="Genomic_DNA"/>
</dbReference>
<dbReference type="RefSeq" id="WP_127017372.1">
    <property type="nucleotide sequence ID" value="NZ_CP016379.1"/>
</dbReference>
<organism evidence="1 2">
    <name type="scientific">Anoxybacter fermentans</name>
    <dbReference type="NCBI Taxonomy" id="1323375"/>
    <lineage>
        <taxon>Bacteria</taxon>
        <taxon>Bacillati</taxon>
        <taxon>Bacillota</taxon>
        <taxon>Clostridia</taxon>
        <taxon>Halanaerobiales</taxon>
        <taxon>Anoxybacter</taxon>
    </lineage>
</organism>
<name>A0A3S9T0J5_9FIRM</name>